<feature type="compositionally biased region" description="Polar residues" evidence="1">
    <location>
        <begin position="1"/>
        <end position="13"/>
    </location>
</feature>
<name>A0A0K0DD72_ANGCA</name>
<reference evidence="3" key="2">
    <citation type="submission" date="2017-02" db="UniProtKB">
        <authorList>
            <consortium name="WormBaseParasite"/>
        </authorList>
    </citation>
    <scope>IDENTIFICATION</scope>
</reference>
<protein>
    <submittedName>
        <fullName evidence="3">Uncharacterized protein</fullName>
    </submittedName>
</protein>
<evidence type="ECO:0000313" key="2">
    <source>
        <dbReference type="Proteomes" id="UP000035642"/>
    </source>
</evidence>
<sequence>MSTSLASIAPSRQNAEKPGASRPTKRGKTQTAAAAIAGSPGHSGGVPSQDAEQTKGEAGPNSQAAFGCGDRIVSGTTFSGSRGRDREANPDIRDVCSCVFSSIKKSLRPLLACYGCS</sequence>
<dbReference type="WBParaSite" id="ACAC_0000862601-mRNA-1">
    <property type="protein sequence ID" value="ACAC_0000862601-mRNA-1"/>
    <property type="gene ID" value="ACAC_0000862601"/>
</dbReference>
<evidence type="ECO:0000256" key="1">
    <source>
        <dbReference type="SAM" id="MobiDB-lite"/>
    </source>
</evidence>
<dbReference type="AlphaFoldDB" id="A0A0K0DD72"/>
<proteinExistence type="predicted"/>
<accession>A0A0K0DD72</accession>
<keyword evidence="2" id="KW-1185">Reference proteome</keyword>
<dbReference type="Proteomes" id="UP000035642">
    <property type="component" value="Unassembled WGS sequence"/>
</dbReference>
<evidence type="ECO:0000313" key="3">
    <source>
        <dbReference type="WBParaSite" id="ACAC_0000862601-mRNA-1"/>
    </source>
</evidence>
<reference evidence="2" key="1">
    <citation type="submission" date="2012-09" db="EMBL/GenBank/DDBJ databases">
        <authorList>
            <person name="Martin A.A."/>
        </authorList>
    </citation>
    <scope>NUCLEOTIDE SEQUENCE</scope>
</reference>
<organism evidence="2 3">
    <name type="scientific">Angiostrongylus cantonensis</name>
    <name type="common">Rat lungworm</name>
    <dbReference type="NCBI Taxonomy" id="6313"/>
    <lineage>
        <taxon>Eukaryota</taxon>
        <taxon>Metazoa</taxon>
        <taxon>Ecdysozoa</taxon>
        <taxon>Nematoda</taxon>
        <taxon>Chromadorea</taxon>
        <taxon>Rhabditida</taxon>
        <taxon>Rhabditina</taxon>
        <taxon>Rhabditomorpha</taxon>
        <taxon>Strongyloidea</taxon>
        <taxon>Metastrongylidae</taxon>
        <taxon>Angiostrongylus</taxon>
    </lineage>
</organism>
<feature type="region of interest" description="Disordered" evidence="1">
    <location>
        <begin position="1"/>
        <end position="89"/>
    </location>
</feature>